<sequence length="757" mass="81681">MSDYIVPFNGGWYEYTIHDGPFQPNNGNWWWHDTYNNLMHQYFYDGQGNLHVQTGMQGYDALICNEAYPYYSAAFHNCFSEQVPTDPCDTLKGQTYAIQPGFTWMFEGGGGSTLAASHISCINRCVVSGASSSICSTTPAGMAVCTAGKNTLTNTGVTDPGCVDVYAVADSVPPKSTPGGGCGCDNDGPGNSGSVTRNDPVSIGTREQVESVLDIANLGPAPLTFRRTYSSLAGGDPALGYGWRHNYSARLFFYPDSTGNGPVMLVRSNGQYVQFDPTNSGGANGDQTYSSNPDVNDTLVKTTDPFTQFAVWILRHPNRTVETFDINGRLQRITNAAGLSVWLSYDGQGRLIFVTDPFNRSLRFGYKDLTLQIRSITDVAGGTTNYSYSPAGSLESVTYPDGGTIWYSYDETNMPYQLISITDPNGIAYVSLIYDHGSSAHSQRAGGADALEITGSGSTVVATDGLGSVTTYSFTTIADVPRWQQQLINCGASCTGATLKANYDTAANLLSLQDGNGVVTTYTYDLTRNLETSRTEASGTSQARTITTTWHSTFRLPTQITEPNRVTSFTYDASGNLLTKSVAAGGKTRTWAYTWNGFGQVLTATDPDNNKTTYTYDASGNLTSLTDAASHVTQYTSYDANGNLLSMTDPNGKVSAFTWDARNRLKTRQDGSDLTTYVYDPVGQLIQVTLPDSSTVTYSYDPAHRLTGVSDSRGNSITYTLDAMGNHTREDVTDPAGQLAAAQTQVMTSQQTTGVMQ</sequence>
<dbReference type="InterPro" id="IPR050708">
    <property type="entry name" value="T6SS_VgrG/RHS"/>
</dbReference>
<keyword evidence="5" id="KW-1185">Reference proteome</keyword>
<evidence type="ECO:0008006" key="6">
    <source>
        <dbReference type="Google" id="ProtNLM"/>
    </source>
</evidence>
<feature type="domain" description="DUF6531" evidence="2">
    <location>
        <begin position="199"/>
        <end position="275"/>
    </location>
</feature>
<dbReference type="RefSeq" id="WP_229678778.1">
    <property type="nucleotide sequence ID" value="NZ_BMLY01000001.1"/>
</dbReference>
<dbReference type="Pfam" id="PF20148">
    <property type="entry name" value="DUF6531"/>
    <property type="match status" value="1"/>
</dbReference>
<evidence type="ECO:0000313" key="4">
    <source>
        <dbReference type="EMBL" id="GGP25405.1"/>
    </source>
</evidence>
<dbReference type="PANTHER" id="PTHR32305:SF15">
    <property type="entry name" value="PROTEIN RHSA-RELATED"/>
    <property type="match status" value="1"/>
</dbReference>
<protein>
    <recommendedName>
        <fullName evidence="6">YD repeat-containing protein</fullName>
    </recommendedName>
</protein>
<organism evidence="4 5">
    <name type="scientific">Silvimonas amylolytica</name>
    <dbReference type="NCBI Taxonomy" id="449663"/>
    <lineage>
        <taxon>Bacteria</taxon>
        <taxon>Pseudomonadati</taxon>
        <taxon>Pseudomonadota</taxon>
        <taxon>Betaproteobacteria</taxon>
        <taxon>Neisseriales</taxon>
        <taxon>Chitinibacteraceae</taxon>
        <taxon>Silvimonas</taxon>
    </lineage>
</organism>
<dbReference type="EMBL" id="BMLY01000001">
    <property type="protein sequence ID" value="GGP25405.1"/>
    <property type="molecule type" value="Genomic_DNA"/>
</dbReference>
<gene>
    <name evidence="4" type="ORF">GCM10010971_12240</name>
</gene>
<reference evidence="5" key="1">
    <citation type="journal article" date="2019" name="Int. J. Syst. Evol. Microbiol.">
        <title>The Global Catalogue of Microorganisms (GCM) 10K type strain sequencing project: providing services to taxonomists for standard genome sequencing and annotation.</title>
        <authorList>
            <consortium name="The Broad Institute Genomics Platform"/>
            <consortium name="The Broad Institute Genome Sequencing Center for Infectious Disease"/>
            <person name="Wu L."/>
            <person name="Ma J."/>
        </authorList>
    </citation>
    <scope>NUCLEOTIDE SEQUENCE [LARGE SCALE GENOMIC DNA]</scope>
    <source>
        <strain evidence="5">CGMCC 1.8860</strain>
    </source>
</reference>
<keyword evidence="1" id="KW-0677">Repeat</keyword>
<dbReference type="Gene3D" id="2.180.10.10">
    <property type="entry name" value="RHS repeat-associated core"/>
    <property type="match status" value="2"/>
</dbReference>
<feature type="domain" description="Teneurin-like YD-shell" evidence="3">
    <location>
        <begin position="607"/>
        <end position="726"/>
    </location>
</feature>
<evidence type="ECO:0000313" key="5">
    <source>
        <dbReference type="Proteomes" id="UP000621859"/>
    </source>
</evidence>
<evidence type="ECO:0000256" key="1">
    <source>
        <dbReference type="ARBA" id="ARBA00022737"/>
    </source>
</evidence>
<evidence type="ECO:0000259" key="2">
    <source>
        <dbReference type="Pfam" id="PF20148"/>
    </source>
</evidence>
<dbReference type="NCBIfam" id="TIGR01643">
    <property type="entry name" value="YD_repeat_2x"/>
    <property type="match status" value="5"/>
</dbReference>
<proteinExistence type="predicted"/>
<dbReference type="InterPro" id="IPR045351">
    <property type="entry name" value="DUF6531"/>
</dbReference>
<evidence type="ECO:0000259" key="3">
    <source>
        <dbReference type="Pfam" id="PF25023"/>
    </source>
</evidence>
<dbReference type="InterPro" id="IPR006530">
    <property type="entry name" value="YD"/>
</dbReference>
<dbReference type="Proteomes" id="UP000621859">
    <property type="component" value="Unassembled WGS sequence"/>
</dbReference>
<name>A0ABQ2PJ79_9NEIS</name>
<comment type="caution">
    <text evidence="4">The sequence shown here is derived from an EMBL/GenBank/DDBJ whole genome shotgun (WGS) entry which is preliminary data.</text>
</comment>
<dbReference type="InterPro" id="IPR056823">
    <property type="entry name" value="TEN-like_YD-shell"/>
</dbReference>
<dbReference type="Pfam" id="PF25023">
    <property type="entry name" value="TEN_YD-shell"/>
    <property type="match status" value="1"/>
</dbReference>
<dbReference type="PANTHER" id="PTHR32305">
    <property type="match status" value="1"/>
</dbReference>
<accession>A0ABQ2PJ79</accession>